<reference evidence="3 4" key="1">
    <citation type="journal article" date="2020" name="Nat. Food">
        <title>A phased Vanilla planifolia genome enables genetic improvement of flavour and production.</title>
        <authorList>
            <person name="Hasing T."/>
            <person name="Tang H."/>
            <person name="Brym M."/>
            <person name="Khazi F."/>
            <person name="Huang T."/>
            <person name="Chambers A.H."/>
        </authorList>
    </citation>
    <scope>NUCLEOTIDE SEQUENCE [LARGE SCALE GENOMIC DNA]</scope>
    <source>
        <tissue evidence="3">Leaf</tissue>
    </source>
</reference>
<dbReference type="EMBL" id="JADCNL010000005">
    <property type="protein sequence ID" value="KAG0481509.1"/>
    <property type="molecule type" value="Genomic_DNA"/>
</dbReference>
<proteinExistence type="predicted"/>
<name>A0A835UZB5_VANPL</name>
<feature type="domain" description="Retrotransposon gag" evidence="2">
    <location>
        <begin position="96"/>
        <end position="194"/>
    </location>
</feature>
<dbReference type="Proteomes" id="UP000636800">
    <property type="component" value="Chromosome 5"/>
</dbReference>
<dbReference type="InterPro" id="IPR005162">
    <property type="entry name" value="Retrotrans_gag_dom"/>
</dbReference>
<accession>A0A835UZB5</accession>
<evidence type="ECO:0000259" key="2">
    <source>
        <dbReference type="Pfam" id="PF03732"/>
    </source>
</evidence>
<dbReference type="Pfam" id="PF03732">
    <property type="entry name" value="Retrotrans_gag"/>
    <property type="match status" value="1"/>
</dbReference>
<organism evidence="3 4">
    <name type="scientific">Vanilla planifolia</name>
    <name type="common">Vanilla</name>
    <dbReference type="NCBI Taxonomy" id="51239"/>
    <lineage>
        <taxon>Eukaryota</taxon>
        <taxon>Viridiplantae</taxon>
        <taxon>Streptophyta</taxon>
        <taxon>Embryophyta</taxon>
        <taxon>Tracheophyta</taxon>
        <taxon>Spermatophyta</taxon>
        <taxon>Magnoliopsida</taxon>
        <taxon>Liliopsida</taxon>
        <taxon>Asparagales</taxon>
        <taxon>Orchidaceae</taxon>
        <taxon>Vanilloideae</taxon>
        <taxon>Vanilleae</taxon>
        <taxon>Vanilla</taxon>
    </lineage>
</organism>
<feature type="compositionally biased region" description="Basic and acidic residues" evidence="1">
    <location>
        <begin position="1"/>
        <end position="17"/>
    </location>
</feature>
<dbReference type="PANTHER" id="PTHR34482:SF36">
    <property type="entry name" value="RETROTRANSPOSON GAG DOMAIN-CONTAINING PROTEIN"/>
    <property type="match status" value="1"/>
</dbReference>
<protein>
    <recommendedName>
        <fullName evidence="2">Retrotransposon gag domain-containing protein</fullName>
    </recommendedName>
</protein>
<evidence type="ECO:0000256" key="1">
    <source>
        <dbReference type="SAM" id="MobiDB-lite"/>
    </source>
</evidence>
<gene>
    <name evidence="3" type="ORF">HPP92_012367</name>
</gene>
<dbReference type="OrthoDB" id="692041at2759"/>
<dbReference type="AlphaFoldDB" id="A0A835UZB5"/>
<feature type="region of interest" description="Disordered" evidence="1">
    <location>
        <begin position="1"/>
        <end position="21"/>
    </location>
</feature>
<keyword evidence="4" id="KW-1185">Reference proteome</keyword>
<dbReference type="PANTHER" id="PTHR34482">
    <property type="entry name" value="DNA DAMAGE-INDUCIBLE PROTEIN 1-LIKE"/>
    <property type="match status" value="1"/>
</dbReference>
<evidence type="ECO:0000313" key="4">
    <source>
        <dbReference type="Proteomes" id="UP000636800"/>
    </source>
</evidence>
<comment type="caution">
    <text evidence="3">The sequence shown here is derived from an EMBL/GenBank/DDBJ whole genome shotgun (WGS) entry which is preliminary data.</text>
</comment>
<evidence type="ECO:0000313" key="3">
    <source>
        <dbReference type="EMBL" id="KAG0481509.1"/>
    </source>
</evidence>
<sequence>MKRSESGNMEKGKERAQQGDTQQELAQTLISLLRSIGSTSSHREEASIDLVVDQFQRMHPPSFAGEEDPMIAENWLEQMNIIFEGISCSDDRKVALAVLVLKDAARLWWSSRHRLRFSSIPMKDISWEDFTKEFEQRYMPLSIKAKTMKELNNLRQEKLSVTVYEIKFSHLAKYVSQLVTPEEQRCYMFRRGLWDEIRAALVAFRTTNYVELLEHAHMVQL</sequence>